<dbReference type="InterPro" id="IPR004875">
    <property type="entry name" value="DDE_SF_endonuclease_dom"/>
</dbReference>
<evidence type="ECO:0000313" key="3">
    <source>
        <dbReference type="Proteomes" id="UP000078492"/>
    </source>
</evidence>
<feature type="domain" description="DDE-1" evidence="1">
    <location>
        <begin position="73"/>
        <end position="178"/>
    </location>
</feature>
<dbReference type="EMBL" id="KQ978658">
    <property type="protein sequence ID" value="KYN29403.1"/>
    <property type="molecule type" value="Genomic_DNA"/>
</dbReference>
<gene>
    <name evidence="2" type="ORF">ALC57_01153</name>
</gene>
<proteinExistence type="predicted"/>
<evidence type="ECO:0000313" key="2">
    <source>
        <dbReference type="EMBL" id="KYN29403.1"/>
    </source>
</evidence>
<dbReference type="Proteomes" id="UP000078492">
    <property type="component" value="Unassembled WGS sequence"/>
</dbReference>
<dbReference type="STRING" id="471704.A0A151JQ94"/>
<feature type="non-terminal residue" evidence="2">
    <location>
        <position position="1"/>
    </location>
</feature>
<evidence type="ECO:0000259" key="1">
    <source>
        <dbReference type="Pfam" id="PF03184"/>
    </source>
</evidence>
<dbReference type="GO" id="GO:0003676">
    <property type="term" value="F:nucleic acid binding"/>
    <property type="evidence" value="ECO:0007669"/>
    <property type="project" value="InterPro"/>
</dbReference>
<dbReference type="Pfam" id="PF03184">
    <property type="entry name" value="DDE_1"/>
    <property type="match status" value="1"/>
</dbReference>
<keyword evidence="3" id="KW-1185">Reference proteome</keyword>
<name>A0A151JQ94_9HYME</name>
<dbReference type="AlphaFoldDB" id="A0A151JQ94"/>
<protein>
    <recommendedName>
        <fullName evidence="1">DDE-1 domain-containing protein</fullName>
    </recommendedName>
</protein>
<sequence>LDFVINTDQTGCQYEMTYNRALDFQGVKTVFVEKQSLNKLIHSYTAQYYVTASGKLLPLVSLGPHEPSNKFSPTISKKIQKLSTEFKNVVTCSKSGKLTNKLYKQFLGNILVPYVNKNKFMLIINWWEGQTDPSLHDEIFENDSGETTCTLKFIPPKCTPLCQPYDIYFHRQTKIFIKKLQHAPILLKNQREIASREDATKMLTYAWLAKCKCCCFPVKLLKKHCACTEVTFIKYAWFEVSLCFTCFYDKYHPISCSQTIRL</sequence>
<accession>A0A151JQ94</accession>
<organism evidence="2 3">
    <name type="scientific">Trachymyrmex cornetzi</name>
    <dbReference type="NCBI Taxonomy" id="471704"/>
    <lineage>
        <taxon>Eukaryota</taxon>
        <taxon>Metazoa</taxon>
        <taxon>Ecdysozoa</taxon>
        <taxon>Arthropoda</taxon>
        <taxon>Hexapoda</taxon>
        <taxon>Insecta</taxon>
        <taxon>Pterygota</taxon>
        <taxon>Neoptera</taxon>
        <taxon>Endopterygota</taxon>
        <taxon>Hymenoptera</taxon>
        <taxon>Apocrita</taxon>
        <taxon>Aculeata</taxon>
        <taxon>Formicoidea</taxon>
        <taxon>Formicidae</taxon>
        <taxon>Myrmicinae</taxon>
        <taxon>Trachymyrmex</taxon>
    </lineage>
</organism>
<reference evidence="2 3" key="1">
    <citation type="submission" date="2015-09" db="EMBL/GenBank/DDBJ databases">
        <title>Trachymyrmex cornetzi WGS genome.</title>
        <authorList>
            <person name="Nygaard S."/>
            <person name="Hu H."/>
            <person name="Boomsma J."/>
            <person name="Zhang G."/>
        </authorList>
    </citation>
    <scope>NUCLEOTIDE SEQUENCE [LARGE SCALE GENOMIC DNA]</scope>
    <source>
        <strain evidence="2">Tcor2-1</strain>
        <tissue evidence="2">Whole body</tissue>
    </source>
</reference>